<dbReference type="SUPFAM" id="SSF53639">
    <property type="entry name" value="AraD/HMP-PK domain-like"/>
    <property type="match status" value="1"/>
</dbReference>
<reference evidence="5" key="1">
    <citation type="submission" date="2019-01" db="EMBL/GenBank/DDBJ databases">
        <title>Gri0909 isolated from a small marine red alga.</title>
        <authorList>
            <person name="Kim J."/>
            <person name="Jeong S.E."/>
            <person name="Jeon C.O."/>
        </authorList>
    </citation>
    <scope>NUCLEOTIDE SEQUENCE [LARGE SCALE GENOMIC DNA]</scope>
    <source>
        <strain evidence="5">Gri0909</strain>
    </source>
</reference>
<dbReference type="Gene3D" id="3.40.225.10">
    <property type="entry name" value="Class II aldolase/adducin N-terminal domain"/>
    <property type="match status" value="1"/>
</dbReference>
<name>A0A437QUH1_9PROT</name>
<keyword evidence="5" id="KW-1185">Reference proteome</keyword>
<dbReference type="AlphaFoldDB" id="A0A437QUH1"/>
<dbReference type="InterPro" id="IPR036409">
    <property type="entry name" value="Aldolase_II/adducin_N_sf"/>
</dbReference>
<dbReference type="GO" id="GO:0016832">
    <property type="term" value="F:aldehyde-lyase activity"/>
    <property type="evidence" value="ECO:0007669"/>
    <property type="project" value="TreeGrafter"/>
</dbReference>
<dbReference type="PANTHER" id="PTHR22789">
    <property type="entry name" value="FUCULOSE PHOSPHATE ALDOLASE"/>
    <property type="match status" value="1"/>
</dbReference>
<dbReference type="InterPro" id="IPR001303">
    <property type="entry name" value="Aldolase_II/adducin_N"/>
</dbReference>
<dbReference type="InterPro" id="IPR050197">
    <property type="entry name" value="Aldolase_class_II_sugar_metab"/>
</dbReference>
<dbReference type="Proteomes" id="UP000287447">
    <property type="component" value="Unassembled WGS sequence"/>
</dbReference>
<dbReference type="RefSeq" id="WP_127763458.1">
    <property type="nucleotide sequence ID" value="NZ_SADE01000001.1"/>
</dbReference>
<evidence type="ECO:0000256" key="1">
    <source>
        <dbReference type="ARBA" id="ARBA00022723"/>
    </source>
</evidence>
<evidence type="ECO:0000313" key="5">
    <source>
        <dbReference type="Proteomes" id="UP000287447"/>
    </source>
</evidence>
<comment type="caution">
    <text evidence="4">The sequence shown here is derived from an EMBL/GenBank/DDBJ whole genome shotgun (WGS) entry which is preliminary data.</text>
</comment>
<dbReference type="GO" id="GO:0005829">
    <property type="term" value="C:cytosol"/>
    <property type="evidence" value="ECO:0007669"/>
    <property type="project" value="TreeGrafter"/>
</dbReference>
<protein>
    <submittedName>
        <fullName evidence="4">Class II aldolase</fullName>
    </submittedName>
</protein>
<feature type="domain" description="Class II aldolase/adducin N-terminal" evidence="3">
    <location>
        <begin position="11"/>
        <end position="185"/>
    </location>
</feature>
<evidence type="ECO:0000259" key="3">
    <source>
        <dbReference type="SMART" id="SM01007"/>
    </source>
</evidence>
<dbReference type="GO" id="GO:0019323">
    <property type="term" value="P:pentose catabolic process"/>
    <property type="evidence" value="ECO:0007669"/>
    <property type="project" value="TreeGrafter"/>
</dbReference>
<dbReference type="SMART" id="SM01007">
    <property type="entry name" value="Aldolase_II"/>
    <property type="match status" value="1"/>
</dbReference>
<organism evidence="4 5">
    <name type="scientific">Hwanghaeella grinnelliae</name>
    <dbReference type="NCBI Taxonomy" id="2500179"/>
    <lineage>
        <taxon>Bacteria</taxon>
        <taxon>Pseudomonadati</taxon>
        <taxon>Pseudomonadota</taxon>
        <taxon>Alphaproteobacteria</taxon>
        <taxon>Rhodospirillales</taxon>
        <taxon>Rhodospirillaceae</taxon>
        <taxon>Hwanghaeella</taxon>
    </lineage>
</organism>
<dbReference type="Pfam" id="PF00596">
    <property type="entry name" value="Aldolase_II"/>
    <property type="match status" value="1"/>
</dbReference>
<gene>
    <name evidence="4" type="ORF">EOI86_01925</name>
</gene>
<proteinExistence type="predicted"/>
<evidence type="ECO:0000313" key="4">
    <source>
        <dbReference type="EMBL" id="RVU38086.1"/>
    </source>
</evidence>
<dbReference type="OrthoDB" id="5291399at2"/>
<dbReference type="PANTHER" id="PTHR22789:SF0">
    <property type="entry name" value="3-OXO-TETRONATE 4-PHOSPHATE DECARBOXYLASE-RELATED"/>
    <property type="match status" value="1"/>
</dbReference>
<keyword evidence="1" id="KW-0479">Metal-binding</keyword>
<sequence>MARLGNLKSRKAVIETCLAMNASGINQGTSGNVSLRSDKGFLITASGVPYDAMTPDQVVEMDLDGGYYGEWAPSSEWRMHLDIYRSRPEAQAIVHTHSTHATALSCLRKDIPPFHYMIAVAGGADLRCADYATFGTKELSENMLRALEGRKACLLANHGTICFGPNLAKALWLAIEVEALCHQYFLACEAGEPILLDPAEMARVLDKFSTYGKQDAEALAKAQASGEAPVKRD</sequence>
<dbReference type="GO" id="GO:0046872">
    <property type="term" value="F:metal ion binding"/>
    <property type="evidence" value="ECO:0007669"/>
    <property type="project" value="UniProtKB-KW"/>
</dbReference>
<accession>A0A437QUH1</accession>
<evidence type="ECO:0000256" key="2">
    <source>
        <dbReference type="ARBA" id="ARBA00023239"/>
    </source>
</evidence>
<keyword evidence="2" id="KW-0456">Lyase</keyword>
<dbReference type="EMBL" id="SADE01000001">
    <property type="protein sequence ID" value="RVU38086.1"/>
    <property type="molecule type" value="Genomic_DNA"/>
</dbReference>